<dbReference type="EMBL" id="GG666539">
    <property type="protein sequence ID" value="EEN57611.1"/>
    <property type="molecule type" value="Genomic_DNA"/>
</dbReference>
<protein>
    <submittedName>
        <fullName evidence="2">Uncharacterized protein</fullName>
    </submittedName>
</protein>
<organism>
    <name type="scientific">Branchiostoma floridae</name>
    <name type="common">Florida lancelet</name>
    <name type="synonym">Amphioxus</name>
    <dbReference type="NCBI Taxonomy" id="7739"/>
    <lineage>
        <taxon>Eukaryota</taxon>
        <taxon>Metazoa</taxon>
        <taxon>Chordata</taxon>
        <taxon>Cephalochordata</taxon>
        <taxon>Leptocardii</taxon>
        <taxon>Amphioxiformes</taxon>
        <taxon>Branchiostomatidae</taxon>
        <taxon>Branchiostoma</taxon>
    </lineage>
</organism>
<feature type="signal peptide" evidence="1">
    <location>
        <begin position="1"/>
        <end position="16"/>
    </location>
</feature>
<gene>
    <name evidence="2" type="ORF">BRAFLDRAFT_124343</name>
</gene>
<sequence>MLFLVVVHLVISLGGGEEVYSSPGGDEKADLLCTDDIGNKFKEGDTVWLDFGSRKCLCAKGILADCVPAYECPTIPDDCVDIQYLADYACNEGKQCVERGCKGQDCYSDIDCEGGRCNGGAVRPRMRGWCSLPLGMALGAAPVAYAAPGQVQGPVQPPRPLYGRWRKQGNRHRRQFLPTALCTNGVAVQKFAMPDGSLCHYLPPAILTVVSPLQSGADACPAAANWVAFDWCGTMSRQCYCCDEATTADQCLFCWNNCDPTA</sequence>
<evidence type="ECO:0000313" key="2">
    <source>
        <dbReference type="EMBL" id="EEN57611.1"/>
    </source>
</evidence>
<feature type="chain" id="PRO_5002935502" evidence="1">
    <location>
        <begin position="17"/>
        <end position="262"/>
    </location>
</feature>
<dbReference type="InParanoid" id="C3YPX3"/>
<keyword evidence="1" id="KW-0732">Signal</keyword>
<proteinExistence type="predicted"/>
<dbReference type="AlphaFoldDB" id="C3YPX3"/>
<accession>C3YPX3</accession>
<name>C3YPX3_BRAFL</name>
<reference evidence="2" key="1">
    <citation type="journal article" date="2008" name="Nature">
        <title>The amphioxus genome and the evolution of the chordate karyotype.</title>
        <authorList>
            <consortium name="US DOE Joint Genome Institute (JGI-PGF)"/>
            <person name="Putnam N.H."/>
            <person name="Butts T."/>
            <person name="Ferrier D.E.K."/>
            <person name="Furlong R.F."/>
            <person name="Hellsten U."/>
            <person name="Kawashima T."/>
            <person name="Robinson-Rechavi M."/>
            <person name="Shoguchi E."/>
            <person name="Terry A."/>
            <person name="Yu J.-K."/>
            <person name="Benito-Gutierrez E.L."/>
            <person name="Dubchak I."/>
            <person name="Garcia-Fernandez J."/>
            <person name="Gibson-Brown J.J."/>
            <person name="Grigoriev I.V."/>
            <person name="Horton A.C."/>
            <person name="de Jong P.J."/>
            <person name="Jurka J."/>
            <person name="Kapitonov V.V."/>
            <person name="Kohara Y."/>
            <person name="Kuroki Y."/>
            <person name="Lindquist E."/>
            <person name="Lucas S."/>
            <person name="Osoegawa K."/>
            <person name="Pennacchio L.A."/>
            <person name="Salamov A.A."/>
            <person name="Satou Y."/>
            <person name="Sauka-Spengler T."/>
            <person name="Schmutz J."/>
            <person name="Shin-I T."/>
            <person name="Toyoda A."/>
            <person name="Bronner-Fraser M."/>
            <person name="Fujiyama A."/>
            <person name="Holland L.Z."/>
            <person name="Holland P.W.H."/>
            <person name="Satoh N."/>
            <person name="Rokhsar D.S."/>
        </authorList>
    </citation>
    <scope>NUCLEOTIDE SEQUENCE [LARGE SCALE GENOMIC DNA]</scope>
    <source>
        <strain evidence="2">S238N-H82</strain>
        <tissue evidence="2">Testes</tissue>
    </source>
</reference>
<evidence type="ECO:0000256" key="1">
    <source>
        <dbReference type="SAM" id="SignalP"/>
    </source>
</evidence>